<keyword evidence="4" id="KW-1185">Reference proteome</keyword>
<feature type="chain" id="PRO_5042065265" description="Xyloside xylosyltransferase 1" evidence="2">
    <location>
        <begin position="24"/>
        <end position="364"/>
    </location>
</feature>
<dbReference type="SUPFAM" id="SSF53448">
    <property type="entry name" value="Nucleotide-diphospho-sugar transferases"/>
    <property type="match status" value="1"/>
</dbReference>
<dbReference type="InterPro" id="IPR002495">
    <property type="entry name" value="Glyco_trans_8"/>
</dbReference>
<dbReference type="Pfam" id="PF01501">
    <property type="entry name" value="Glyco_transf_8"/>
    <property type="match status" value="1"/>
</dbReference>
<dbReference type="PANTHER" id="PTHR46612">
    <property type="entry name" value="XYLOSIDE XYLOSYLTRANSFERASE 1"/>
    <property type="match status" value="1"/>
</dbReference>
<organism evidence="3 4">
    <name type="scientific">Ridgeia piscesae</name>
    <name type="common">Tubeworm</name>
    <dbReference type="NCBI Taxonomy" id="27915"/>
    <lineage>
        <taxon>Eukaryota</taxon>
        <taxon>Metazoa</taxon>
        <taxon>Spiralia</taxon>
        <taxon>Lophotrochozoa</taxon>
        <taxon>Annelida</taxon>
        <taxon>Polychaeta</taxon>
        <taxon>Sedentaria</taxon>
        <taxon>Canalipalpata</taxon>
        <taxon>Sabellida</taxon>
        <taxon>Siboglinidae</taxon>
        <taxon>Ridgeia</taxon>
    </lineage>
</organism>
<sequence length="364" mass="42241">MNFKKKLLFTLVVVCFLYATYKAEESTSFFGKDQGDTKDVCDGDECDGDAKTNVDTKHDHENTESKSNADDSSDSDEINVIITFTNAVGNTHFHDKFRLTVSSLLKHASVPLAIHIIGDPQSQELAEKIIAESTKNMKRRYRMVNLDVDKLAKDLDKVVKPMQKHFSSQRAYYSHALFFLSIAIHRVLPKSMHRVIMLDADLKFMEDIRKLYNRFELFTGENIIGIGRDLQPVYRHTFSEYRREHRATRVGSPPPDGLSGFNSGVLMLDLERMRKSKLYNSLLNEESLSRLTDEFKFKGHLGDQDFFSLLSMKYEELFHVLPCEWNRQLCQWWRDKGYQEVFDLYFRCDADVKIYHGNCDTPIP</sequence>
<dbReference type="GO" id="GO:0016266">
    <property type="term" value="P:protein O-linked glycosylation via N-acetyl-galactosamine"/>
    <property type="evidence" value="ECO:0007669"/>
    <property type="project" value="TreeGrafter"/>
</dbReference>
<keyword evidence="2" id="KW-0732">Signal</keyword>
<protein>
    <recommendedName>
        <fullName evidence="5">Xyloside xylosyltransferase 1</fullName>
    </recommendedName>
</protein>
<feature type="compositionally biased region" description="Basic and acidic residues" evidence="1">
    <location>
        <begin position="51"/>
        <end position="69"/>
    </location>
</feature>
<accession>A0AAD9PAP1</accession>
<reference evidence="3" key="1">
    <citation type="journal article" date="2023" name="Mol. Biol. Evol.">
        <title>Third-Generation Sequencing Reveals the Adaptive Role of the Epigenome in Three Deep-Sea Polychaetes.</title>
        <authorList>
            <person name="Perez M."/>
            <person name="Aroh O."/>
            <person name="Sun Y."/>
            <person name="Lan Y."/>
            <person name="Juniper S.K."/>
            <person name="Young C.R."/>
            <person name="Angers B."/>
            <person name="Qian P.Y."/>
        </authorList>
    </citation>
    <scope>NUCLEOTIDE SEQUENCE</scope>
    <source>
        <strain evidence="3">R07B-5</strain>
    </source>
</reference>
<dbReference type="InterPro" id="IPR029044">
    <property type="entry name" value="Nucleotide-diphossugar_trans"/>
</dbReference>
<dbReference type="Proteomes" id="UP001209878">
    <property type="component" value="Unassembled WGS sequence"/>
</dbReference>
<evidence type="ECO:0000313" key="3">
    <source>
        <dbReference type="EMBL" id="KAK2191102.1"/>
    </source>
</evidence>
<feature type="region of interest" description="Disordered" evidence="1">
    <location>
        <begin position="51"/>
        <end position="74"/>
    </location>
</feature>
<name>A0AAD9PAP1_RIDPI</name>
<dbReference type="InterPro" id="IPR042465">
    <property type="entry name" value="XXLT1"/>
</dbReference>
<dbReference type="AlphaFoldDB" id="A0AAD9PAP1"/>
<gene>
    <name evidence="3" type="ORF">NP493_61g03018</name>
</gene>
<evidence type="ECO:0008006" key="5">
    <source>
        <dbReference type="Google" id="ProtNLM"/>
    </source>
</evidence>
<dbReference type="PANTHER" id="PTHR46612:SF1">
    <property type="entry name" value="XYLOSIDE XYLOSYLTRANSFERASE 1"/>
    <property type="match status" value="1"/>
</dbReference>
<dbReference type="Gene3D" id="3.90.550.10">
    <property type="entry name" value="Spore Coat Polysaccharide Biosynthesis Protein SpsA, Chain A"/>
    <property type="match status" value="1"/>
</dbReference>
<proteinExistence type="predicted"/>
<dbReference type="GO" id="GO:0140560">
    <property type="term" value="F:xylosyl alpha-1,3-xylosyltransferase activity"/>
    <property type="evidence" value="ECO:0007669"/>
    <property type="project" value="TreeGrafter"/>
</dbReference>
<dbReference type="EMBL" id="JAODUO010000060">
    <property type="protein sequence ID" value="KAK2191102.1"/>
    <property type="molecule type" value="Genomic_DNA"/>
</dbReference>
<dbReference type="GO" id="GO:0005789">
    <property type="term" value="C:endoplasmic reticulum membrane"/>
    <property type="evidence" value="ECO:0007669"/>
    <property type="project" value="TreeGrafter"/>
</dbReference>
<comment type="caution">
    <text evidence="3">The sequence shown here is derived from an EMBL/GenBank/DDBJ whole genome shotgun (WGS) entry which is preliminary data.</text>
</comment>
<feature type="signal peptide" evidence="2">
    <location>
        <begin position="1"/>
        <end position="23"/>
    </location>
</feature>
<evidence type="ECO:0000313" key="4">
    <source>
        <dbReference type="Proteomes" id="UP001209878"/>
    </source>
</evidence>
<evidence type="ECO:0000256" key="2">
    <source>
        <dbReference type="SAM" id="SignalP"/>
    </source>
</evidence>
<evidence type="ECO:0000256" key="1">
    <source>
        <dbReference type="SAM" id="MobiDB-lite"/>
    </source>
</evidence>